<dbReference type="CDD" id="cd18037">
    <property type="entry name" value="DEXSc_Pif1_like"/>
    <property type="match status" value="1"/>
</dbReference>
<evidence type="ECO:0000256" key="1">
    <source>
        <dbReference type="ARBA" id="ARBA00001946"/>
    </source>
</evidence>
<dbReference type="PANTHER" id="PTHR47642">
    <property type="entry name" value="ATP-DEPENDENT DNA HELICASE"/>
    <property type="match status" value="1"/>
</dbReference>
<dbReference type="EMBL" id="BQFW01000010">
    <property type="protein sequence ID" value="GJJ75182.1"/>
    <property type="molecule type" value="Genomic_DNA"/>
</dbReference>
<name>A0A9P3HF53_9FUNG</name>
<feature type="compositionally biased region" description="Low complexity" evidence="15">
    <location>
        <begin position="394"/>
        <end position="404"/>
    </location>
</feature>
<dbReference type="GO" id="GO:0006281">
    <property type="term" value="P:DNA repair"/>
    <property type="evidence" value="ECO:0007669"/>
    <property type="project" value="UniProtKB-UniRule"/>
</dbReference>
<dbReference type="EC" id="5.6.2.3" evidence="14"/>
<dbReference type="Proteomes" id="UP000827284">
    <property type="component" value="Unassembled WGS sequence"/>
</dbReference>
<dbReference type="InterPro" id="IPR048293">
    <property type="entry name" value="PIF1_RRM3_pfh1"/>
</dbReference>
<keyword evidence="10 14" id="KW-0233">DNA recombination</keyword>
<evidence type="ECO:0000259" key="16">
    <source>
        <dbReference type="SMART" id="SM00382"/>
    </source>
</evidence>
<keyword evidence="8 14" id="KW-0238">DNA-binding</keyword>
<dbReference type="CDD" id="cd18809">
    <property type="entry name" value="SF1_C_RecD"/>
    <property type="match status" value="1"/>
</dbReference>
<evidence type="ECO:0000256" key="2">
    <source>
        <dbReference type="ARBA" id="ARBA00004604"/>
    </source>
</evidence>
<comment type="subcellular location">
    <subcellularLocation>
        <location evidence="2">Nucleus</location>
        <location evidence="2">Nucleolus</location>
    </subcellularLocation>
    <subcellularLocation>
        <location evidence="14">Nucleus</location>
    </subcellularLocation>
    <subcellularLocation>
        <location evidence="14">Mitochondrion</location>
    </subcellularLocation>
</comment>
<evidence type="ECO:0000313" key="18">
    <source>
        <dbReference type="Proteomes" id="UP000827284"/>
    </source>
</evidence>
<accession>A0A9P3HF53</accession>
<feature type="domain" description="AAA+ ATPase" evidence="16">
    <location>
        <begin position="435"/>
        <end position="600"/>
    </location>
</feature>
<dbReference type="GO" id="GO:0016787">
    <property type="term" value="F:hydrolase activity"/>
    <property type="evidence" value="ECO:0007669"/>
    <property type="project" value="UniProtKB-KW"/>
</dbReference>
<dbReference type="Pfam" id="PF05970">
    <property type="entry name" value="PIF1"/>
    <property type="match status" value="1"/>
</dbReference>
<evidence type="ECO:0000256" key="12">
    <source>
        <dbReference type="ARBA" id="ARBA00023235"/>
    </source>
</evidence>
<dbReference type="PANTHER" id="PTHR47642:SF5">
    <property type="entry name" value="ATP-DEPENDENT DNA HELICASE"/>
    <property type="match status" value="1"/>
</dbReference>
<dbReference type="FunFam" id="3.40.50.300:FF:001226">
    <property type="entry name" value="ATP-dependent DNA helicase PIF1"/>
    <property type="match status" value="1"/>
</dbReference>
<dbReference type="GO" id="GO:0005730">
    <property type="term" value="C:nucleolus"/>
    <property type="evidence" value="ECO:0007669"/>
    <property type="project" value="UniProtKB-SubCell"/>
</dbReference>
<keyword evidence="4 14" id="KW-0227">DNA damage</keyword>
<evidence type="ECO:0000256" key="15">
    <source>
        <dbReference type="SAM" id="MobiDB-lite"/>
    </source>
</evidence>
<reference evidence="17" key="2">
    <citation type="journal article" date="2022" name="Microbiol. Resour. Announc.">
        <title>Whole-Genome Sequence of Entomortierella parvispora E1425, a Mucoromycotan Fungus Associated with Burkholderiaceae-Related Endosymbiotic Bacteria.</title>
        <authorList>
            <person name="Herlambang A."/>
            <person name="Guo Y."/>
            <person name="Takashima Y."/>
            <person name="Narisawa K."/>
            <person name="Ohta H."/>
            <person name="Nishizawa T."/>
        </authorList>
    </citation>
    <scope>NUCLEOTIDE SEQUENCE</scope>
    <source>
        <strain evidence="17">E1425</strain>
    </source>
</reference>
<evidence type="ECO:0000256" key="4">
    <source>
        <dbReference type="ARBA" id="ARBA00022763"/>
    </source>
</evidence>
<keyword evidence="13 14" id="KW-0539">Nucleus</keyword>
<dbReference type="InterPro" id="IPR003593">
    <property type="entry name" value="AAA+_ATPase"/>
</dbReference>
<evidence type="ECO:0000256" key="8">
    <source>
        <dbReference type="ARBA" id="ARBA00023125"/>
    </source>
</evidence>
<feature type="compositionally biased region" description="Polar residues" evidence="15">
    <location>
        <begin position="383"/>
        <end position="393"/>
    </location>
</feature>
<keyword evidence="7 14" id="KW-0067">ATP-binding</keyword>
<evidence type="ECO:0000256" key="14">
    <source>
        <dbReference type="HAMAP-Rule" id="MF_03176"/>
    </source>
</evidence>
<evidence type="ECO:0000313" key="17">
    <source>
        <dbReference type="EMBL" id="GJJ75182.1"/>
    </source>
</evidence>
<comment type="caution">
    <text evidence="17">The sequence shown here is derived from an EMBL/GenBank/DDBJ whole genome shotgun (WGS) entry which is preliminary data.</text>
</comment>
<evidence type="ECO:0000256" key="13">
    <source>
        <dbReference type="ARBA" id="ARBA00023242"/>
    </source>
</evidence>
<dbReference type="Pfam" id="PF21530">
    <property type="entry name" value="Pif1_2B_dom"/>
    <property type="match status" value="1"/>
</dbReference>
<proteinExistence type="inferred from homology"/>
<feature type="compositionally biased region" description="Low complexity" evidence="15">
    <location>
        <begin position="900"/>
        <end position="916"/>
    </location>
</feature>
<dbReference type="InterPro" id="IPR049163">
    <property type="entry name" value="Pif1-like_2B_dom"/>
</dbReference>
<comment type="cofactor">
    <cofactor evidence="1 14">
        <name>Mg(2+)</name>
        <dbReference type="ChEBI" id="CHEBI:18420"/>
    </cofactor>
</comment>
<evidence type="ECO:0000256" key="9">
    <source>
        <dbReference type="ARBA" id="ARBA00023128"/>
    </source>
</evidence>
<comment type="catalytic activity">
    <reaction evidence="14">
        <text>ATP + H2O = ADP + phosphate + H(+)</text>
        <dbReference type="Rhea" id="RHEA:13065"/>
        <dbReference type="ChEBI" id="CHEBI:15377"/>
        <dbReference type="ChEBI" id="CHEBI:15378"/>
        <dbReference type="ChEBI" id="CHEBI:30616"/>
        <dbReference type="ChEBI" id="CHEBI:43474"/>
        <dbReference type="ChEBI" id="CHEBI:456216"/>
        <dbReference type="EC" id="5.6.2.3"/>
    </reaction>
</comment>
<feature type="compositionally biased region" description="Low complexity" evidence="15">
    <location>
        <begin position="237"/>
        <end position="254"/>
    </location>
</feature>
<feature type="region of interest" description="Disordered" evidence="15">
    <location>
        <begin position="877"/>
        <end position="930"/>
    </location>
</feature>
<evidence type="ECO:0000256" key="10">
    <source>
        <dbReference type="ARBA" id="ARBA00023172"/>
    </source>
</evidence>
<feature type="region of interest" description="Disordered" evidence="15">
    <location>
        <begin position="383"/>
        <end position="411"/>
    </location>
</feature>
<feature type="region of interest" description="Disordered" evidence="15">
    <location>
        <begin position="154"/>
        <end position="327"/>
    </location>
</feature>
<dbReference type="InterPro" id="IPR010285">
    <property type="entry name" value="DNA_helicase_pif1-like_DEAD"/>
</dbReference>
<dbReference type="OrthoDB" id="5578775at2759"/>
<sequence>MPPKKKVKESIQTKLNFKPISSPAALFTVETSAPLRPHMSVLSNRATVMQSPTSSSSIHTVPSPLFKENAIPVSFDSTTDKAKIGGNSSLNPISIDTDVSMIKDLSSPMSKTCIESPRDRESATVSEAHTLNRGQVDRVATTVRTSEPIVNEAALQVDHSKKRRERDEASERGGQGSSFKSVDLDSDSDDDLLAMPGTNSAKKPKIQAKPTLPPSTPKPMSLLDQMATPKGTQPMPRATGALSRASSSSSLNGRGVDRPSLVSSNSVISDDGFTSAASLDGRMQSRYGSTEPEITPPFHSGSQPSRSQPAQPYSNLQSKVKSYSQKRSGDFASVSSLGLVPPSAGAPKRTLPTSISRYQSFPVQPSPYSRGSATAPLSLATSFSNGQQKTQAKSRSSSPTSSSSGAKVNYPANMTRDGMTLSEEQQHVLEQVVLYQRSLFFTGSAGTGKSVLLRELIVQLRKKYSKAKSDYWESSNDAVAVCASTGIAACNIGGCTLHSFAGVGLGQEALPVMLAKVRKNTTTLRRWQETKVLIVDEVSMIDAEFLDKLEAVARDVRRDTRPWGGMQVVLVGDFFQLPPVNRNGNVRFCFEGESWKRTITSTIQLRQVFRQKDQSFADMLNEMRLGMMTPGTIQRFKTLTRELVNNDGLRPTELFPLRNQVEEANNRMLANLPGKVMVFQARDRGPLKEKMEQNCLAPTVLQLKLNSQVMLLRNQAGGTGGLVNGSLGVLIGFVNRPADNENTTSSTGERNTVLNTPGEELPLVRFTLEDGKTREMVVGREEWKIELPNGQLQGARVQIPLSLAWSLSIHKSQGQTLPKVKVDLARVFEKGQAYVALSRATSLEGLQVLNFDPRKVMVHPKVTEFYNSLQVYDGVGSSRRVEGESTPDKSAASEPNLWRTSSASLSTASYSATSSTPGRSSAQITKSFYK</sequence>
<evidence type="ECO:0000256" key="5">
    <source>
        <dbReference type="ARBA" id="ARBA00022801"/>
    </source>
</evidence>
<keyword evidence="9 14" id="KW-0496">Mitochondrion</keyword>
<gene>
    <name evidence="14" type="primary">PIF1</name>
    <name evidence="17" type="ORF">EMPS_07540</name>
</gene>
<dbReference type="InterPro" id="IPR051055">
    <property type="entry name" value="PIF1_helicase"/>
</dbReference>
<dbReference type="SMART" id="SM00382">
    <property type="entry name" value="AAA"/>
    <property type="match status" value="1"/>
</dbReference>
<dbReference type="InterPro" id="IPR027417">
    <property type="entry name" value="P-loop_NTPase"/>
</dbReference>
<dbReference type="GO" id="GO:0006310">
    <property type="term" value="P:DNA recombination"/>
    <property type="evidence" value="ECO:0007669"/>
    <property type="project" value="UniProtKB-UniRule"/>
</dbReference>
<keyword evidence="12 14" id="KW-0413">Isomerase</keyword>
<dbReference type="SUPFAM" id="SSF52540">
    <property type="entry name" value="P-loop containing nucleoside triphosphate hydrolases"/>
    <property type="match status" value="2"/>
</dbReference>
<dbReference type="GO" id="GO:0003697">
    <property type="term" value="F:single-stranded DNA binding"/>
    <property type="evidence" value="ECO:0007669"/>
    <property type="project" value="UniProtKB-ARBA"/>
</dbReference>
<dbReference type="GO" id="GO:0043139">
    <property type="term" value="F:5'-3' DNA helicase activity"/>
    <property type="evidence" value="ECO:0007669"/>
    <property type="project" value="UniProtKB-UniRule"/>
</dbReference>
<feature type="compositionally biased region" description="Polar residues" evidence="15">
    <location>
        <begin position="300"/>
        <end position="326"/>
    </location>
</feature>
<keyword evidence="6 14" id="KW-0347">Helicase</keyword>
<feature type="DNA-binding region" evidence="14">
    <location>
        <begin position="832"/>
        <end position="851"/>
    </location>
</feature>
<keyword evidence="5 14" id="KW-0378">Hydrolase</keyword>
<comment type="function">
    <text evidence="14">DNA-dependent ATPase and 5'-3' DNA helicase required for the maintenance of both mitochondrial and nuclear genome stability.</text>
</comment>
<reference evidence="17" key="1">
    <citation type="submission" date="2021-11" db="EMBL/GenBank/DDBJ databases">
        <authorList>
            <person name="Herlambang A."/>
            <person name="Guo Y."/>
            <person name="Takashima Y."/>
            <person name="Nishizawa T."/>
        </authorList>
    </citation>
    <scope>NUCLEOTIDE SEQUENCE</scope>
    <source>
        <strain evidence="17">E1425</strain>
    </source>
</reference>
<keyword evidence="18" id="KW-1185">Reference proteome</keyword>
<feature type="binding site" evidence="14">
    <location>
        <begin position="443"/>
        <end position="450"/>
    </location>
    <ligand>
        <name>ATP</name>
        <dbReference type="ChEBI" id="CHEBI:30616"/>
    </ligand>
</feature>
<feature type="compositionally biased region" description="Polar residues" evidence="15">
    <location>
        <begin position="917"/>
        <end position="930"/>
    </location>
</feature>
<keyword evidence="3 14" id="KW-0547">Nucleotide-binding</keyword>
<dbReference type="AlphaFoldDB" id="A0A9P3HF53"/>
<dbReference type="GO" id="GO:0005524">
    <property type="term" value="F:ATP binding"/>
    <property type="evidence" value="ECO:0007669"/>
    <property type="project" value="UniProtKB-UniRule"/>
</dbReference>
<evidence type="ECO:0000256" key="7">
    <source>
        <dbReference type="ARBA" id="ARBA00022840"/>
    </source>
</evidence>
<keyword evidence="11 14" id="KW-0234">DNA repair</keyword>
<dbReference type="GO" id="GO:0005739">
    <property type="term" value="C:mitochondrion"/>
    <property type="evidence" value="ECO:0007669"/>
    <property type="project" value="UniProtKB-SubCell"/>
</dbReference>
<comment type="subunit">
    <text evidence="14">Monomer.</text>
</comment>
<dbReference type="GO" id="GO:0000723">
    <property type="term" value="P:telomere maintenance"/>
    <property type="evidence" value="ECO:0007669"/>
    <property type="project" value="InterPro"/>
</dbReference>
<protein>
    <recommendedName>
        <fullName evidence="14">ATP-dependent DNA helicase PIF1</fullName>
        <ecNumber evidence="14">5.6.2.3</ecNumber>
    </recommendedName>
    <alternativeName>
        <fullName evidence="14">DNA 5'-3' helicase PIF1</fullName>
    </alternativeName>
    <alternativeName>
        <fullName evidence="14">DNA repair and recombination helicase PIF1</fullName>
    </alternativeName>
</protein>
<comment type="similarity">
    <text evidence="14">Belongs to the helicase family. PIF1 subfamily.</text>
</comment>
<organism evidence="17 18">
    <name type="scientific">Entomortierella parvispora</name>
    <dbReference type="NCBI Taxonomy" id="205924"/>
    <lineage>
        <taxon>Eukaryota</taxon>
        <taxon>Fungi</taxon>
        <taxon>Fungi incertae sedis</taxon>
        <taxon>Mucoromycota</taxon>
        <taxon>Mortierellomycotina</taxon>
        <taxon>Mortierellomycetes</taxon>
        <taxon>Mortierellales</taxon>
        <taxon>Mortierellaceae</taxon>
        <taxon>Entomortierella</taxon>
    </lineage>
</organism>
<evidence type="ECO:0000256" key="6">
    <source>
        <dbReference type="ARBA" id="ARBA00022806"/>
    </source>
</evidence>
<evidence type="ECO:0000256" key="11">
    <source>
        <dbReference type="ARBA" id="ARBA00023204"/>
    </source>
</evidence>
<dbReference type="Gene3D" id="3.40.50.300">
    <property type="entry name" value="P-loop containing nucleotide triphosphate hydrolases"/>
    <property type="match status" value="1"/>
</dbReference>
<dbReference type="HAMAP" id="MF_03176">
    <property type="entry name" value="PIF1"/>
    <property type="match status" value="1"/>
</dbReference>
<evidence type="ECO:0000256" key="3">
    <source>
        <dbReference type="ARBA" id="ARBA00022741"/>
    </source>
</evidence>